<dbReference type="Gene3D" id="3.60.21.10">
    <property type="match status" value="1"/>
</dbReference>
<comment type="caution">
    <text evidence="4">The sequence shown here is derived from an EMBL/GenBank/DDBJ whole genome shotgun (WGS) entry which is preliminary data.</text>
</comment>
<dbReference type="SUPFAM" id="SSF56300">
    <property type="entry name" value="Metallo-dependent phosphatases"/>
    <property type="match status" value="1"/>
</dbReference>
<dbReference type="PIRSF" id="PIRSF008292">
    <property type="entry name" value="UCP008292"/>
    <property type="match status" value="1"/>
</dbReference>
<evidence type="ECO:0000256" key="1">
    <source>
        <dbReference type="ARBA" id="ARBA00022723"/>
    </source>
</evidence>
<dbReference type="InterPro" id="IPR051158">
    <property type="entry name" value="Metallophosphoesterase_sf"/>
</dbReference>
<protein>
    <submittedName>
        <fullName evidence="4">Metallophosphoesterase</fullName>
    </submittedName>
</protein>
<dbReference type="InterPro" id="IPR016538">
    <property type="entry name" value="UCP008292"/>
</dbReference>
<keyword evidence="1" id="KW-0479">Metal-binding</keyword>
<dbReference type="Pfam" id="PF00149">
    <property type="entry name" value="Metallophos"/>
    <property type="match status" value="1"/>
</dbReference>
<name>A0ABV5CKX7_9SPHI</name>
<dbReference type="PANTHER" id="PTHR31302:SF31">
    <property type="entry name" value="PHOSPHODIESTERASE YAEI"/>
    <property type="match status" value="1"/>
</dbReference>
<keyword evidence="2" id="KW-0378">Hydrolase</keyword>
<evidence type="ECO:0000256" key="2">
    <source>
        <dbReference type="ARBA" id="ARBA00022801"/>
    </source>
</evidence>
<reference evidence="4 5" key="1">
    <citation type="submission" date="2024-04" db="EMBL/GenBank/DDBJ databases">
        <title>Albibacterium profundi sp. nov., isolated from sediment of the Challenger Deep of Mariana Trench.</title>
        <authorList>
            <person name="Wang Y."/>
        </authorList>
    </citation>
    <scope>NUCLEOTIDE SEQUENCE [LARGE SCALE GENOMIC DNA]</scope>
    <source>
        <strain evidence="4 5">RHL897</strain>
    </source>
</reference>
<evidence type="ECO:0000313" key="4">
    <source>
        <dbReference type="EMBL" id="MFB5947017.1"/>
    </source>
</evidence>
<accession>A0ABV5CKX7</accession>
<dbReference type="InterPro" id="IPR029052">
    <property type="entry name" value="Metallo-depent_PP-like"/>
</dbReference>
<dbReference type="PANTHER" id="PTHR31302">
    <property type="entry name" value="TRANSMEMBRANE PROTEIN WITH METALLOPHOSPHOESTERASE DOMAIN-RELATED"/>
    <property type="match status" value="1"/>
</dbReference>
<dbReference type="EMBL" id="JBBVGT010000003">
    <property type="protein sequence ID" value="MFB5947017.1"/>
    <property type="molecule type" value="Genomic_DNA"/>
</dbReference>
<dbReference type="RefSeq" id="WP_375558546.1">
    <property type="nucleotide sequence ID" value="NZ_JBBVGT010000003.1"/>
</dbReference>
<keyword evidence="5" id="KW-1185">Reference proteome</keyword>
<evidence type="ECO:0000313" key="5">
    <source>
        <dbReference type="Proteomes" id="UP001580928"/>
    </source>
</evidence>
<evidence type="ECO:0000259" key="3">
    <source>
        <dbReference type="Pfam" id="PF00149"/>
    </source>
</evidence>
<sequence>MENKKRLAALADIHTRVSDKGHWKDRFAEISDQADVLLICGDLTDTGDEEEADVLAEELRHASIPVIGVLGNHDYEKGRQKLIRQILQDSNMIILDGEAVVIEGIGFSGVKGFGGGFDRYMLSMFGEEAMKDFVQEAVNESLLLDRALSRLEQEYPEVKKIALLHYSPIQETVEGEPLEIYPFLGSSYLAEPLQRRNVTAAFHGHAHVGQFQGATAGGVPVYNVALPVLQAHYDASTYYTVLDV</sequence>
<proteinExistence type="predicted"/>
<feature type="domain" description="Calcineurin-like phosphoesterase" evidence="3">
    <location>
        <begin position="6"/>
        <end position="208"/>
    </location>
</feature>
<dbReference type="Proteomes" id="UP001580928">
    <property type="component" value="Unassembled WGS sequence"/>
</dbReference>
<gene>
    <name evidence="4" type="ORF">WKR92_14380</name>
</gene>
<dbReference type="InterPro" id="IPR004843">
    <property type="entry name" value="Calcineurin-like_PHP"/>
</dbReference>
<organism evidence="4 5">
    <name type="scientific">Albibacterium profundi</name>
    <dbReference type="NCBI Taxonomy" id="3134906"/>
    <lineage>
        <taxon>Bacteria</taxon>
        <taxon>Pseudomonadati</taxon>
        <taxon>Bacteroidota</taxon>
        <taxon>Sphingobacteriia</taxon>
        <taxon>Sphingobacteriales</taxon>
        <taxon>Sphingobacteriaceae</taxon>
        <taxon>Albibacterium</taxon>
    </lineage>
</organism>